<dbReference type="EMBL" id="ATJN01000057">
    <property type="protein sequence ID" value="EPI51698.1"/>
    <property type="molecule type" value="Genomic_DNA"/>
</dbReference>
<evidence type="ECO:0000313" key="3">
    <source>
        <dbReference type="Proteomes" id="UP000015779"/>
    </source>
</evidence>
<comment type="caution">
    <text evidence="2">The sequence shown here is derived from an EMBL/GenBank/DDBJ whole genome shotgun (WGS) entry which is preliminary data.</text>
</comment>
<gene>
    <name evidence="2" type="ORF">HMPREF1577_01004</name>
</gene>
<accession>T2PK06</accession>
<keyword evidence="1" id="KW-0812">Transmembrane</keyword>
<dbReference type="AlphaFoldDB" id="T2PK06"/>
<feature type="transmembrane region" description="Helical" evidence="1">
    <location>
        <begin position="20"/>
        <end position="38"/>
    </location>
</feature>
<organism evidence="2 3">
    <name type="scientific">Gardnerella pickettii JCP8017A</name>
    <dbReference type="NCBI Taxonomy" id="1261062"/>
    <lineage>
        <taxon>Bacteria</taxon>
        <taxon>Bacillati</taxon>
        <taxon>Actinomycetota</taxon>
        <taxon>Actinomycetes</taxon>
        <taxon>Bifidobacteriales</taxon>
        <taxon>Bifidobacteriaceae</taxon>
        <taxon>Gardnerella</taxon>
        <taxon>Gardnerella pickettii</taxon>
    </lineage>
</organism>
<sequence length="40" mass="4872">MRLLDFNLNQLNLNQLRFNLHFPIFLLGMYIENCYLIAKN</sequence>
<dbReference type="HOGENOM" id="CLU_3290165_0_0_11"/>
<keyword evidence="1" id="KW-1133">Transmembrane helix</keyword>
<reference evidence="2 3" key="1">
    <citation type="submission" date="2013-06" db="EMBL/GenBank/DDBJ databases">
        <authorList>
            <person name="Weinstock G."/>
            <person name="Sodergren E."/>
            <person name="Lobos E.A."/>
            <person name="Fulton L."/>
            <person name="Fulton R."/>
            <person name="Courtney L."/>
            <person name="Fronick C."/>
            <person name="O'Laughlin M."/>
            <person name="Godfrey J."/>
            <person name="Wilson R.M."/>
            <person name="Miner T."/>
            <person name="Farmer C."/>
            <person name="Delehaunty K."/>
            <person name="Cordes M."/>
            <person name="Minx P."/>
            <person name="Tomlinson C."/>
            <person name="Chen J."/>
            <person name="Wollam A."/>
            <person name="Pepin K.H."/>
            <person name="Bhonagiri V."/>
            <person name="Zhang X."/>
            <person name="Warren W."/>
            <person name="Mitreva M."/>
            <person name="Mardis E.R."/>
            <person name="Wilson R.K."/>
        </authorList>
    </citation>
    <scope>NUCLEOTIDE SEQUENCE [LARGE SCALE GENOMIC DNA]</scope>
    <source>
        <strain evidence="2 3">JCP8017A</strain>
    </source>
</reference>
<protein>
    <submittedName>
        <fullName evidence="2">Uncharacterized protein</fullName>
    </submittedName>
</protein>
<evidence type="ECO:0000313" key="2">
    <source>
        <dbReference type="EMBL" id="EPI51698.1"/>
    </source>
</evidence>
<keyword evidence="1" id="KW-0472">Membrane</keyword>
<proteinExistence type="predicted"/>
<name>T2PK06_9BIFI</name>
<dbReference type="Proteomes" id="UP000015779">
    <property type="component" value="Unassembled WGS sequence"/>
</dbReference>
<evidence type="ECO:0000256" key="1">
    <source>
        <dbReference type="SAM" id="Phobius"/>
    </source>
</evidence>